<dbReference type="InterPro" id="IPR016024">
    <property type="entry name" value="ARM-type_fold"/>
</dbReference>
<protein>
    <submittedName>
        <fullName evidence="4">Uncharacterized protein</fullName>
    </submittedName>
</protein>
<organism evidence="4 5">
    <name type="scientific">Dibothriocephalus latus</name>
    <name type="common">Fish tapeworm</name>
    <name type="synonym">Diphyllobothrium latum</name>
    <dbReference type="NCBI Taxonomy" id="60516"/>
    <lineage>
        <taxon>Eukaryota</taxon>
        <taxon>Metazoa</taxon>
        <taxon>Spiralia</taxon>
        <taxon>Lophotrochozoa</taxon>
        <taxon>Platyhelminthes</taxon>
        <taxon>Cestoda</taxon>
        <taxon>Eucestoda</taxon>
        <taxon>Diphyllobothriidea</taxon>
        <taxon>Diphyllobothriidae</taxon>
        <taxon>Dibothriocephalus</taxon>
    </lineage>
</organism>
<keyword evidence="5" id="KW-1185">Reference proteome</keyword>
<dbReference type="OrthoDB" id="6262016at2759"/>
<dbReference type="Proteomes" id="UP000281553">
    <property type="component" value="Unassembled WGS sequence"/>
</dbReference>
<dbReference type="EMBL" id="UYRU01045445">
    <property type="protein sequence ID" value="VDK89559.1"/>
    <property type="molecule type" value="Genomic_DNA"/>
</dbReference>
<evidence type="ECO:0000313" key="4">
    <source>
        <dbReference type="EMBL" id="VDK89559.1"/>
    </source>
</evidence>
<dbReference type="InterPro" id="IPR019318">
    <property type="entry name" value="Gua_nucleotide_exch_fac_Ric8"/>
</dbReference>
<evidence type="ECO:0000256" key="3">
    <source>
        <dbReference type="ARBA" id="ARBA00023186"/>
    </source>
</evidence>
<dbReference type="PANTHER" id="PTHR12425:SF5">
    <property type="entry name" value="SYNEMBRYN"/>
    <property type="match status" value="1"/>
</dbReference>
<accession>A0A3P6U1D3</accession>
<dbReference type="PANTHER" id="PTHR12425">
    <property type="entry name" value="SYNEMBRYN"/>
    <property type="match status" value="1"/>
</dbReference>
<reference evidence="4 5" key="1">
    <citation type="submission" date="2018-11" db="EMBL/GenBank/DDBJ databases">
        <authorList>
            <consortium name="Pathogen Informatics"/>
        </authorList>
    </citation>
    <scope>NUCLEOTIDE SEQUENCE [LARGE SCALE GENOMIC DNA]</scope>
</reference>
<dbReference type="AlphaFoldDB" id="A0A3P6U1D3"/>
<dbReference type="GO" id="GO:0007186">
    <property type="term" value="P:G protein-coupled receptor signaling pathway"/>
    <property type="evidence" value="ECO:0007669"/>
    <property type="project" value="TreeGrafter"/>
</dbReference>
<name>A0A3P6U1D3_DIBLA</name>
<keyword evidence="2" id="KW-0344">Guanine-nucleotide releasing factor</keyword>
<sequence>MASIDFAKFRQQHENDFKLEELDSSIREEAFSECKSYLASRNHEKLADCLACLRVLSRDRTLQSKLAEPDVLTHLIREAGLDLTQITDDTGYDSECAVESLKCLSNVVFQNPLVIPTLKSHGCFDSLVSRCEKNSKEVLNMEILLFDLKLLFLLSALDRQARLEILTNNFASDNFADILKQITNMDFLKSQVAFDCAQEMLKFLFNLGYAKKELGHSEVTYELTYRSLTTIVRDLLVKQTSSPVMRFGLTRFYLTSEMKSGIFLKRAQLFEISRSDCVNPDFSAIYFVLRLFCIFSSYAKIFAVQR</sequence>
<dbReference type="GO" id="GO:0005737">
    <property type="term" value="C:cytoplasm"/>
    <property type="evidence" value="ECO:0007669"/>
    <property type="project" value="TreeGrafter"/>
</dbReference>
<evidence type="ECO:0000256" key="1">
    <source>
        <dbReference type="ARBA" id="ARBA00009049"/>
    </source>
</evidence>
<dbReference type="GO" id="GO:0005085">
    <property type="term" value="F:guanyl-nucleotide exchange factor activity"/>
    <property type="evidence" value="ECO:0007669"/>
    <property type="project" value="UniProtKB-KW"/>
</dbReference>
<proteinExistence type="inferred from homology"/>
<gene>
    <name evidence="4" type="ORF">DILT_LOCUS4420</name>
</gene>
<comment type="similarity">
    <text evidence="1">Belongs to the synembryn family.</text>
</comment>
<keyword evidence="3" id="KW-0143">Chaperone</keyword>
<evidence type="ECO:0000313" key="5">
    <source>
        <dbReference type="Proteomes" id="UP000281553"/>
    </source>
</evidence>
<evidence type="ECO:0000256" key="2">
    <source>
        <dbReference type="ARBA" id="ARBA00022658"/>
    </source>
</evidence>
<dbReference type="GO" id="GO:0001965">
    <property type="term" value="F:G-protein alpha-subunit binding"/>
    <property type="evidence" value="ECO:0007669"/>
    <property type="project" value="TreeGrafter"/>
</dbReference>
<dbReference type="Pfam" id="PF10165">
    <property type="entry name" value="Ric8"/>
    <property type="match status" value="1"/>
</dbReference>
<dbReference type="SUPFAM" id="SSF48371">
    <property type="entry name" value="ARM repeat"/>
    <property type="match status" value="1"/>
</dbReference>